<protein>
    <submittedName>
        <fullName evidence="8">Uncharacterized protein</fullName>
    </submittedName>
</protein>
<dbReference type="GO" id="GO:0005615">
    <property type="term" value="C:extracellular space"/>
    <property type="evidence" value="ECO:0007669"/>
    <property type="project" value="UniProtKB-KW"/>
</dbReference>
<reference evidence="8" key="2">
    <citation type="submission" date="2025-08" db="UniProtKB">
        <authorList>
            <consortium name="Ensembl"/>
        </authorList>
    </citation>
    <scope>IDENTIFICATION</scope>
</reference>
<dbReference type="Proteomes" id="UP000314987">
    <property type="component" value="Unassembled WGS sequence"/>
</dbReference>
<comment type="similarity">
    <text evidence="6">Belongs to the alpha/beta interferon family.</text>
</comment>
<name>A0A4X2JTQ1_VOMUR</name>
<accession>A0A4X2JTQ1</accession>
<evidence type="ECO:0000313" key="9">
    <source>
        <dbReference type="Proteomes" id="UP000314987"/>
    </source>
</evidence>
<organism evidence="8 9">
    <name type="scientific">Vombatus ursinus</name>
    <name type="common">Common wombat</name>
    <dbReference type="NCBI Taxonomy" id="29139"/>
    <lineage>
        <taxon>Eukaryota</taxon>
        <taxon>Metazoa</taxon>
        <taxon>Chordata</taxon>
        <taxon>Craniata</taxon>
        <taxon>Vertebrata</taxon>
        <taxon>Euteleostomi</taxon>
        <taxon>Mammalia</taxon>
        <taxon>Metatheria</taxon>
        <taxon>Diprotodontia</taxon>
        <taxon>Vombatidae</taxon>
        <taxon>Vombatus</taxon>
    </lineage>
</organism>
<dbReference type="GeneTree" id="ENSGT01000000214430"/>
<dbReference type="AlphaFoldDB" id="A0A4X2JTQ1"/>
<evidence type="ECO:0000256" key="1">
    <source>
        <dbReference type="ARBA" id="ARBA00004613"/>
    </source>
</evidence>
<keyword evidence="7" id="KW-0732">Signal</keyword>
<dbReference type="PROSITE" id="PS00252">
    <property type="entry name" value="INTERFERON_A_B_D"/>
    <property type="match status" value="1"/>
</dbReference>
<keyword evidence="5" id="KW-1015">Disulfide bond</keyword>
<dbReference type="Pfam" id="PF00143">
    <property type="entry name" value="Interferon"/>
    <property type="match status" value="1"/>
</dbReference>
<comment type="subcellular location">
    <subcellularLocation>
        <location evidence="1">Secreted</location>
    </subcellularLocation>
</comment>
<dbReference type="FunFam" id="1.20.1250.10:FF:000001">
    <property type="entry name" value="Interferon alpha"/>
    <property type="match status" value="1"/>
</dbReference>
<dbReference type="GO" id="GO:0051607">
    <property type="term" value="P:defense response to virus"/>
    <property type="evidence" value="ECO:0007669"/>
    <property type="project" value="UniProtKB-KW"/>
</dbReference>
<dbReference type="Gene3D" id="1.20.1250.10">
    <property type="match status" value="1"/>
</dbReference>
<dbReference type="Ensembl" id="ENSVURT00010001504.1">
    <property type="protein sequence ID" value="ENSVURP00010001316.1"/>
    <property type="gene ID" value="ENSVURG00010001117.1"/>
</dbReference>
<feature type="signal peptide" evidence="7">
    <location>
        <begin position="1"/>
        <end position="26"/>
    </location>
</feature>
<dbReference type="InterPro" id="IPR000471">
    <property type="entry name" value="Interferon_alpha/beta/delta"/>
</dbReference>
<reference evidence="8" key="3">
    <citation type="submission" date="2025-09" db="UniProtKB">
        <authorList>
            <consortium name="Ensembl"/>
        </authorList>
    </citation>
    <scope>IDENTIFICATION</scope>
</reference>
<dbReference type="PANTHER" id="PTHR11691">
    <property type="entry name" value="TYPE I INTERFERON"/>
    <property type="match status" value="1"/>
</dbReference>
<evidence type="ECO:0000256" key="2">
    <source>
        <dbReference type="ARBA" id="ARBA00022514"/>
    </source>
</evidence>
<dbReference type="PRINTS" id="PR00266">
    <property type="entry name" value="INTERFERONAB"/>
</dbReference>
<keyword evidence="9" id="KW-1185">Reference proteome</keyword>
<reference evidence="9" key="1">
    <citation type="submission" date="2018-12" db="EMBL/GenBank/DDBJ databases">
        <authorList>
            <person name="Yazar S."/>
        </authorList>
    </citation>
    <scope>NUCLEOTIDE SEQUENCE [LARGE SCALE GENOMIC DNA]</scope>
</reference>
<proteinExistence type="inferred from homology"/>
<dbReference type="STRING" id="29139.ENSVURP00010001316"/>
<dbReference type="PANTHER" id="PTHR11691:SF37">
    <property type="entry name" value="INTERFERON OMEGA-1"/>
    <property type="match status" value="1"/>
</dbReference>
<dbReference type="SMART" id="SM00076">
    <property type="entry name" value="IFabd"/>
    <property type="match status" value="1"/>
</dbReference>
<keyword evidence="3" id="KW-0964">Secreted</keyword>
<feature type="chain" id="PRO_5021335464" evidence="7">
    <location>
        <begin position="27"/>
        <end position="192"/>
    </location>
</feature>
<evidence type="ECO:0000256" key="4">
    <source>
        <dbReference type="ARBA" id="ARBA00023118"/>
    </source>
</evidence>
<evidence type="ECO:0000256" key="6">
    <source>
        <dbReference type="RuleBase" id="RU000436"/>
    </source>
</evidence>
<dbReference type="GO" id="GO:0005126">
    <property type="term" value="F:cytokine receptor binding"/>
    <property type="evidence" value="ECO:0007669"/>
    <property type="project" value="InterPro"/>
</dbReference>
<keyword evidence="4 6" id="KW-0051">Antiviral defense</keyword>
<evidence type="ECO:0000256" key="5">
    <source>
        <dbReference type="ARBA" id="ARBA00023157"/>
    </source>
</evidence>
<dbReference type="OMA" id="WEVIRAQ"/>
<evidence type="ECO:0000313" key="8">
    <source>
        <dbReference type="Ensembl" id="ENSVURP00010001316.1"/>
    </source>
</evidence>
<keyword evidence="2 6" id="KW-0202">Cytokine</keyword>
<sequence>MGLNITMTSWTLLTITLVLFCSSTLCSLGCDLTQGLQEDFSLLNQMSTFSLVPCWKDRTNFNFPKKVMEGSQLQRENVTVIVHEMLQQIFTIFSLNATPAAWNQTQLIQLLSGLDQQLEQLESCLGQGIEWEEPSWESENPRLALKSYFQGIRQYLQSKEYSHCAWEIMSVEISRAFLLHCTFSHKNKESLF</sequence>
<evidence type="ECO:0000256" key="3">
    <source>
        <dbReference type="ARBA" id="ARBA00022525"/>
    </source>
</evidence>
<dbReference type="GO" id="GO:0005125">
    <property type="term" value="F:cytokine activity"/>
    <property type="evidence" value="ECO:0007669"/>
    <property type="project" value="UniProtKB-KW"/>
</dbReference>
<dbReference type="SUPFAM" id="SSF47266">
    <property type="entry name" value="4-helical cytokines"/>
    <property type="match status" value="1"/>
</dbReference>
<evidence type="ECO:0000256" key="7">
    <source>
        <dbReference type="SAM" id="SignalP"/>
    </source>
</evidence>
<dbReference type="InterPro" id="IPR009079">
    <property type="entry name" value="4_helix_cytokine-like_core"/>
</dbReference>